<organism evidence="14 15">
    <name type="scientific">Nocardia stercoris</name>
    <dbReference type="NCBI Taxonomy" id="2483361"/>
    <lineage>
        <taxon>Bacteria</taxon>
        <taxon>Bacillati</taxon>
        <taxon>Actinomycetota</taxon>
        <taxon>Actinomycetes</taxon>
        <taxon>Mycobacteriales</taxon>
        <taxon>Nocardiaceae</taxon>
        <taxon>Nocardia</taxon>
    </lineage>
</organism>
<keyword evidence="15" id="KW-1185">Reference proteome</keyword>
<evidence type="ECO:0000256" key="9">
    <source>
        <dbReference type="ARBA" id="ARBA00023004"/>
    </source>
</evidence>
<dbReference type="SMART" id="SM00387">
    <property type="entry name" value="HATPase_c"/>
    <property type="match status" value="1"/>
</dbReference>
<dbReference type="Gene3D" id="3.30.565.10">
    <property type="entry name" value="Histidine kinase-like ATPase, C-terminal domain"/>
    <property type="match status" value="1"/>
</dbReference>
<keyword evidence="3" id="KW-0963">Cytoplasm</keyword>
<comment type="cofactor">
    <cofactor evidence="1">
        <name>Mg(2+)</name>
        <dbReference type="ChEBI" id="CHEBI:18420"/>
    </cofactor>
</comment>
<dbReference type="Gene3D" id="3.30.450.40">
    <property type="match status" value="2"/>
</dbReference>
<evidence type="ECO:0000259" key="12">
    <source>
        <dbReference type="SMART" id="SM00065"/>
    </source>
</evidence>
<dbReference type="EMBL" id="RFFH01000003">
    <property type="protein sequence ID" value="RMI33562.1"/>
    <property type="molecule type" value="Genomic_DNA"/>
</dbReference>
<dbReference type="PANTHER" id="PTHR24421">
    <property type="entry name" value="NITRATE/NITRITE SENSOR PROTEIN NARX-RELATED"/>
    <property type="match status" value="1"/>
</dbReference>
<keyword evidence="10" id="KW-0902">Two-component regulatory system</keyword>
<dbReference type="GO" id="GO:0046983">
    <property type="term" value="F:protein dimerization activity"/>
    <property type="evidence" value="ECO:0007669"/>
    <property type="project" value="InterPro"/>
</dbReference>
<keyword evidence="4" id="KW-0597">Phosphoprotein</keyword>
<dbReference type="AlphaFoldDB" id="A0A3M2L778"/>
<dbReference type="InterPro" id="IPR050482">
    <property type="entry name" value="Sensor_HK_TwoCompSys"/>
</dbReference>
<dbReference type="GO" id="GO:0070025">
    <property type="term" value="F:carbon monoxide binding"/>
    <property type="evidence" value="ECO:0007669"/>
    <property type="project" value="UniProtKB-ARBA"/>
</dbReference>
<dbReference type="InterPro" id="IPR036890">
    <property type="entry name" value="HATPase_C_sf"/>
</dbReference>
<dbReference type="GO" id="GO:0019825">
    <property type="term" value="F:oxygen binding"/>
    <property type="evidence" value="ECO:0007669"/>
    <property type="project" value="UniProtKB-ARBA"/>
</dbReference>
<evidence type="ECO:0000256" key="5">
    <source>
        <dbReference type="ARBA" id="ARBA00022679"/>
    </source>
</evidence>
<dbReference type="GO" id="GO:0000287">
    <property type="term" value="F:magnesium ion binding"/>
    <property type="evidence" value="ECO:0007669"/>
    <property type="project" value="UniProtKB-ARBA"/>
</dbReference>
<dbReference type="SUPFAM" id="SSF55781">
    <property type="entry name" value="GAF domain-like"/>
    <property type="match status" value="2"/>
</dbReference>
<evidence type="ECO:0000256" key="3">
    <source>
        <dbReference type="ARBA" id="ARBA00022490"/>
    </source>
</evidence>
<dbReference type="InterPro" id="IPR029016">
    <property type="entry name" value="GAF-like_dom_sf"/>
</dbReference>
<feature type="domain" description="GAF" evidence="12">
    <location>
        <begin position="225"/>
        <end position="372"/>
    </location>
</feature>
<evidence type="ECO:0000313" key="14">
    <source>
        <dbReference type="EMBL" id="RMI33562.1"/>
    </source>
</evidence>
<dbReference type="GO" id="GO:0005524">
    <property type="term" value="F:ATP binding"/>
    <property type="evidence" value="ECO:0007669"/>
    <property type="project" value="UniProtKB-ARBA"/>
</dbReference>
<evidence type="ECO:0000256" key="10">
    <source>
        <dbReference type="ARBA" id="ARBA00023012"/>
    </source>
</evidence>
<comment type="cofactor">
    <cofactor evidence="2">
        <name>heme</name>
        <dbReference type="ChEBI" id="CHEBI:30413"/>
    </cofactor>
</comment>
<dbReference type="Gene3D" id="1.20.5.1930">
    <property type="match status" value="1"/>
</dbReference>
<dbReference type="GO" id="GO:0070483">
    <property type="term" value="P:detection of hypoxia"/>
    <property type="evidence" value="ECO:0007669"/>
    <property type="project" value="UniProtKB-ARBA"/>
</dbReference>
<feature type="region of interest" description="Disordered" evidence="11">
    <location>
        <begin position="553"/>
        <end position="577"/>
    </location>
</feature>
<dbReference type="GO" id="GO:0019826">
    <property type="term" value="F:oxygen sensor activity"/>
    <property type="evidence" value="ECO:0007669"/>
    <property type="project" value="UniProtKB-ARBA"/>
</dbReference>
<evidence type="ECO:0000256" key="8">
    <source>
        <dbReference type="ARBA" id="ARBA00022842"/>
    </source>
</evidence>
<name>A0A3M2L778_9NOCA</name>
<dbReference type="PANTHER" id="PTHR24421:SF56">
    <property type="entry name" value="OXYGEN SENSOR HISTIDINE KINASE RESPONSE REGULATOR DOST"/>
    <property type="match status" value="1"/>
</dbReference>
<dbReference type="Pfam" id="PF13185">
    <property type="entry name" value="GAF_2"/>
    <property type="match status" value="2"/>
</dbReference>
<dbReference type="GO" id="GO:0016020">
    <property type="term" value="C:membrane"/>
    <property type="evidence" value="ECO:0007669"/>
    <property type="project" value="InterPro"/>
</dbReference>
<evidence type="ECO:0000256" key="7">
    <source>
        <dbReference type="ARBA" id="ARBA00022777"/>
    </source>
</evidence>
<dbReference type="OrthoDB" id="5241249at2"/>
<dbReference type="GO" id="GO:0070026">
    <property type="term" value="F:nitric oxide binding"/>
    <property type="evidence" value="ECO:0007669"/>
    <property type="project" value="UniProtKB-ARBA"/>
</dbReference>
<dbReference type="InterPro" id="IPR003018">
    <property type="entry name" value="GAF"/>
</dbReference>
<dbReference type="Proteomes" id="UP000279275">
    <property type="component" value="Unassembled WGS sequence"/>
</dbReference>
<feature type="domain" description="GAF" evidence="12">
    <location>
        <begin position="57"/>
        <end position="204"/>
    </location>
</feature>
<keyword evidence="8" id="KW-0460">Magnesium</keyword>
<dbReference type="SMART" id="SM00065">
    <property type="entry name" value="GAF"/>
    <property type="match status" value="2"/>
</dbReference>
<reference evidence="14 15" key="1">
    <citation type="submission" date="2018-10" db="EMBL/GenBank/DDBJ databases">
        <title>Isolation from cow dung.</title>
        <authorList>
            <person name="Ling L."/>
        </authorList>
    </citation>
    <scope>NUCLEOTIDE SEQUENCE [LARGE SCALE GENOMIC DNA]</scope>
    <source>
        <strain evidence="14 15">NEAU-LL90</strain>
    </source>
</reference>
<keyword evidence="5" id="KW-0808">Transferase</keyword>
<gene>
    <name evidence="14" type="ORF">EBN03_10675</name>
</gene>
<dbReference type="SUPFAM" id="SSF55874">
    <property type="entry name" value="ATPase domain of HSP90 chaperone/DNA topoisomerase II/histidine kinase"/>
    <property type="match status" value="1"/>
</dbReference>
<evidence type="ECO:0000256" key="6">
    <source>
        <dbReference type="ARBA" id="ARBA00022723"/>
    </source>
</evidence>
<dbReference type="Pfam" id="PF07730">
    <property type="entry name" value="HisKA_3"/>
    <property type="match status" value="1"/>
</dbReference>
<evidence type="ECO:0000256" key="4">
    <source>
        <dbReference type="ARBA" id="ARBA00022553"/>
    </source>
</evidence>
<evidence type="ECO:0000256" key="11">
    <source>
        <dbReference type="SAM" id="MobiDB-lite"/>
    </source>
</evidence>
<protein>
    <submittedName>
        <fullName evidence="14">GAF domain-containing protein</fullName>
    </submittedName>
</protein>
<keyword evidence="9" id="KW-0408">Iron</keyword>
<proteinExistence type="predicted"/>
<feature type="domain" description="Histidine kinase/HSP90-like ATPase" evidence="13">
    <location>
        <begin position="482"/>
        <end position="577"/>
    </location>
</feature>
<dbReference type="InterPro" id="IPR003594">
    <property type="entry name" value="HATPase_dom"/>
</dbReference>
<dbReference type="CDD" id="cd16917">
    <property type="entry name" value="HATPase_UhpB-NarQ-NarX-like"/>
    <property type="match status" value="1"/>
</dbReference>
<evidence type="ECO:0000256" key="2">
    <source>
        <dbReference type="ARBA" id="ARBA00001971"/>
    </source>
</evidence>
<dbReference type="Pfam" id="PF02518">
    <property type="entry name" value="HATPase_c"/>
    <property type="match status" value="1"/>
</dbReference>
<dbReference type="RefSeq" id="WP_122187761.1">
    <property type="nucleotide sequence ID" value="NZ_RFFH01000003.1"/>
</dbReference>
<accession>A0A3M2L778</accession>
<dbReference type="InterPro" id="IPR011712">
    <property type="entry name" value="Sig_transdc_His_kin_sub3_dim/P"/>
</dbReference>
<comment type="caution">
    <text evidence="14">The sequence shown here is derived from an EMBL/GenBank/DDBJ whole genome shotgun (WGS) entry which is preliminary data.</text>
</comment>
<evidence type="ECO:0000313" key="15">
    <source>
        <dbReference type="Proteomes" id="UP000279275"/>
    </source>
</evidence>
<dbReference type="FunFam" id="3.30.450.40:FF:000052">
    <property type="entry name" value="Oxygen sensor histidine kinase response regulator DevS/DosS"/>
    <property type="match status" value="1"/>
</dbReference>
<evidence type="ECO:0000256" key="1">
    <source>
        <dbReference type="ARBA" id="ARBA00001946"/>
    </source>
</evidence>
<evidence type="ECO:0000259" key="13">
    <source>
        <dbReference type="SMART" id="SM00387"/>
    </source>
</evidence>
<keyword evidence="6" id="KW-0479">Metal-binding</keyword>
<sequence>MSDTLGEAGYSVRDTLSQLRLRELLNEVKDRVDQIIDARDRMDGLVDAMLTVTSGLDLADTLTTIVHTALNLVDARYCALGVRGHGPQLSQFIYEGIDAETRARIGDLPEGHGVLGLLFREPTAIRLENIADHPSSVGFPPNHPPMRTFLGVPVRIRDEIFGNLYLTEKANGQQFTEDDELIVKALAAAAGVAIDNARLYTASHTRQAWIEAIRDLTTEFLAGTDSDDVLALLVDRVRRLTESMQVWLAVDTDPEHPTGANATIEVSHRSGAGPAAGTMLRLGSGLVGTAYRERRPQRADDVGPTELATDFPGAGPVIVLPLHTPDAVVGVLIAVREAGQPPYDDEILDLAEAFTEQAALAIQLAETQRRVRELDVLADRDRIARDLHDHVIQRLFAVGLDLQGTVPRTTVPDIRVRLNDAVNDLQDVVQEIRTSIFDLHGDAVSATQLRRRIEQAVHQQIGDADLRIALRIGGPLSIVGPGLAEHVEAVVREAVSNAVRHAHATAIDVEISVGDEITVVVTDDGVGIPHLISSSGLSNLAQRAEAAGGLFSVAPGPPAGDGRQGSGTRLSWSAPLS</sequence>
<dbReference type="GO" id="GO:0000155">
    <property type="term" value="F:phosphorelay sensor kinase activity"/>
    <property type="evidence" value="ECO:0007669"/>
    <property type="project" value="InterPro"/>
</dbReference>
<keyword evidence="7" id="KW-0418">Kinase</keyword>
<dbReference type="GO" id="GO:0020037">
    <property type="term" value="F:heme binding"/>
    <property type="evidence" value="ECO:0007669"/>
    <property type="project" value="UniProtKB-ARBA"/>
</dbReference>
<feature type="compositionally biased region" description="Polar residues" evidence="11">
    <location>
        <begin position="566"/>
        <end position="577"/>
    </location>
</feature>